<sequence length="531" mass="56440">MTSPIQDTSLDGLARGWRVTDASTLKANQNLECDVVIIGSGAGGGMAAESLARRGLSVVLIEEGGLLGASRFRMDEALAYPELYQESAGRQTADKAITILQGRTVGGSTTVNWTSSFRTPATTLAWWRDAHGLAGLTDAEMAPWFAQVEARLSIDTWALPPNPNNSVLEKGCAALGLSSARMRRNVKGCWNLGYCGMGCPTNAKQSMLVTTIPAALDAGAHLLTRTRAERLLLQGRRVTGVSLAALGADGIRPSGPVLTVRAREVVLAAGAIGTPAILLRSGAADASGQTGKRTFLHPVVLSGAVMPEAIRPWQGAPQSVYSDEFLHRWPLAERVGYKLEVPPIHPVLLGTTLTGFGSAHREQMRQMPNLNVMLALTRDGFHPDSQGGQVKLRGDGSPLLDYPLSEPLWDAFRHAWLTMAELQFAAGAQSVLTVHEDAAPARTLAEAHAQLQALPLEVLRARVVSAHVMGGAAMGQDEQSGVVDAYGRHWQYDNLTVVDGSVFPTSIGANPQLSVYAFAARSADALGKRLA</sequence>
<dbReference type="RefSeq" id="WP_136550994.1">
    <property type="nucleotide sequence ID" value="NZ_STGJ01000001.1"/>
</dbReference>
<dbReference type="InterPro" id="IPR003953">
    <property type="entry name" value="FAD-dep_OxRdtase_2_FAD-bd"/>
</dbReference>
<comment type="caution">
    <text evidence="9">The sequence shown here is derived from an EMBL/GenBank/DDBJ whole genome shotgun (WGS) entry which is preliminary data.</text>
</comment>
<dbReference type="PANTHER" id="PTHR46056:SF12">
    <property type="entry name" value="LONG-CHAIN-ALCOHOL OXIDASE"/>
    <property type="match status" value="1"/>
</dbReference>
<dbReference type="InterPro" id="IPR012132">
    <property type="entry name" value="GMC_OxRdtase"/>
</dbReference>
<dbReference type="GO" id="GO:0016614">
    <property type="term" value="F:oxidoreductase activity, acting on CH-OH group of donors"/>
    <property type="evidence" value="ECO:0007669"/>
    <property type="project" value="InterPro"/>
</dbReference>
<comment type="cofactor">
    <cofactor evidence="5">
        <name>FAD</name>
        <dbReference type="ChEBI" id="CHEBI:57692"/>
    </cofactor>
</comment>
<organism evidence="9 10">
    <name type="scientific">Crenobacter intestini</name>
    <dbReference type="NCBI Taxonomy" id="2563443"/>
    <lineage>
        <taxon>Bacteria</taxon>
        <taxon>Pseudomonadati</taxon>
        <taxon>Pseudomonadota</taxon>
        <taxon>Betaproteobacteria</taxon>
        <taxon>Neisseriales</taxon>
        <taxon>Neisseriaceae</taxon>
        <taxon>Crenobacter</taxon>
    </lineage>
</organism>
<feature type="binding site" evidence="5">
    <location>
        <begin position="511"/>
        <end position="512"/>
    </location>
    <ligand>
        <name>FAD</name>
        <dbReference type="ChEBI" id="CHEBI:57692"/>
    </ligand>
</feature>
<keyword evidence="3 5" id="KW-0274">FAD</keyword>
<dbReference type="Pfam" id="PF00732">
    <property type="entry name" value="GMC_oxred_N"/>
    <property type="match status" value="1"/>
</dbReference>
<protein>
    <submittedName>
        <fullName evidence="9">FAD-binding protein</fullName>
    </submittedName>
</protein>
<keyword evidence="2" id="KW-0285">Flavoprotein</keyword>
<dbReference type="InterPro" id="IPR000172">
    <property type="entry name" value="GMC_OxRdtase_N"/>
</dbReference>
<evidence type="ECO:0000256" key="5">
    <source>
        <dbReference type="PIRSR" id="PIRSR000137-2"/>
    </source>
</evidence>
<feature type="domain" description="Glucose-methanol-choline oxidoreductase N-terminal" evidence="6">
    <location>
        <begin position="82"/>
        <end position="299"/>
    </location>
</feature>
<keyword evidence="10" id="KW-1185">Reference proteome</keyword>
<dbReference type="Gene3D" id="3.50.50.60">
    <property type="entry name" value="FAD/NAD(P)-binding domain"/>
    <property type="match status" value="2"/>
</dbReference>
<dbReference type="Pfam" id="PF00890">
    <property type="entry name" value="FAD_binding_2"/>
    <property type="match status" value="1"/>
</dbReference>
<dbReference type="Proteomes" id="UP000308891">
    <property type="component" value="Unassembled WGS sequence"/>
</dbReference>
<dbReference type="SUPFAM" id="SSF51905">
    <property type="entry name" value="FAD/NAD(P)-binding domain"/>
    <property type="match status" value="1"/>
</dbReference>
<proteinExistence type="inferred from homology"/>
<accession>A0A4V4N947</accession>
<feature type="binding site" evidence="5">
    <location>
        <position position="500"/>
    </location>
    <ligand>
        <name>FAD</name>
        <dbReference type="ChEBI" id="CHEBI:57692"/>
    </ligand>
</feature>
<dbReference type="InterPro" id="IPR007867">
    <property type="entry name" value="GMC_OxRtase_C"/>
</dbReference>
<evidence type="ECO:0000259" key="6">
    <source>
        <dbReference type="Pfam" id="PF00732"/>
    </source>
</evidence>
<comment type="similarity">
    <text evidence="1">Belongs to the GMC oxidoreductase family.</text>
</comment>
<dbReference type="EMBL" id="STGJ01000001">
    <property type="protein sequence ID" value="TIC86983.1"/>
    <property type="molecule type" value="Genomic_DNA"/>
</dbReference>
<evidence type="ECO:0000256" key="2">
    <source>
        <dbReference type="ARBA" id="ARBA00022630"/>
    </source>
</evidence>
<evidence type="ECO:0000313" key="10">
    <source>
        <dbReference type="Proteomes" id="UP000308891"/>
    </source>
</evidence>
<evidence type="ECO:0000313" key="9">
    <source>
        <dbReference type="EMBL" id="TIC86983.1"/>
    </source>
</evidence>
<dbReference type="GO" id="GO:0050660">
    <property type="term" value="F:flavin adenine dinucleotide binding"/>
    <property type="evidence" value="ECO:0007669"/>
    <property type="project" value="InterPro"/>
</dbReference>
<evidence type="ECO:0000259" key="8">
    <source>
        <dbReference type="Pfam" id="PF05199"/>
    </source>
</evidence>
<evidence type="ECO:0000259" key="7">
    <source>
        <dbReference type="Pfam" id="PF00890"/>
    </source>
</evidence>
<dbReference type="OrthoDB" id="9787779at2"/>
<feature type="domain" description="Glucose-methanol-choline oxidoreductase C-terminal" evidence="8">
    <location>
        <begin position="383"/>
        <end position="519"/>
    </location>
</feature>
<dbReference type="PIRSF" id="PIRSF000137">
    <property type="entry name" value="Alcohol_oxidase"/>
    <property type="match status" value="1"/>
</dbReference>
<name>A0A4V4N947_9NEIS</name>
<dbReference type="InterPro" id="IPR036188">
    <property type="entry name" value="FAD/NAD-bd_sf"/>
</dbReference>
<dbReference type="PANTHER" id="PTHR46056">
    <property type="entry name" value="LONG-CHAIN-ALCOHOL OXIDASE"/>
    <property type="match status" value="1"/>
</dbReference>
<dbReference type="Pfam" id="PF05199">
    <property type="entry name" value="GMC_oxred_C"/>
    <property type="match status" value="1"/>
</dbReference>
<evidence type="ECO:0000256" key="3">
    <source>
        <dbReference type="ARBA" id="ARBA00022827"/>
    </source>
</evidence>
<keyword evidence="4" id="KW-0560">Oxidoreductase</keyword>
<feature type="domain" description="FAD-dependent oxidoreductase 2 FAD-binding" evidence="7">
    <location>
        <begin position="34"/>
        <end position="66"/>
    </location>
</feature>
<evidence type="ECO:0000256" key="1">
    <source>
        <dbReference type="ARBA" id="ARBA00010790"/>
    </source>
</evidence>
<reference evidence="9 10" key="1">
    <citation type="submission" date="2019-04" db="EMBL/GenBank/DDBJ databases">
        <title>Crenobacter sp. nov.</title>
        <authorList>
            <person name="Shi S."/>
        </authorList>
    </citation>
    <scope>NUCLEOTIDE SEQUENCE [LARGE SCALE GENOMIC DNA]</scope>
    <source>
        <strain evidence="9 10">GY 70310</strain>
    </source>
</reference>
<gene>
    <name evidence="9" type="ORF">E5K04_00790</name>
</gene>
<dbReference type="AlphaFoldDB" id="A0A4V4N947"/>
<evidence type="ECO:0000256" key="4">
    <source>
        <dbReference type="ARBA" id="ARBA00023002"/>
    </source>
</evidence>